<feature type="domain" description="AbiEi antitoxin N-terminal" evidence="1">
    <location>
        <begin position="55"/>
        <end position="102"/>
    </location>
</feature>
<protein>
    <recommendedName>
        <fullName evidence="1">AbiEi antitoxin N-terminal domain-containing protein</fullName>
    </recommendedName>
</protein>
<accession>A0A167EID1</accession>
<dbReference type="Pfam" id="PF13338">
    <property type="entry name" value="AbiEi_4"/>
    <property type="match status" value="1"/>
</dbReference>
<proteinExistence type="predicted"/>
<evidence type="ECO:0000313" key="2">
    <source>
        <dbReference type="EMBL" id="OAB75573.1"/>
    </source>
</evidence>
<dbReference type="AlphaFoldDB" id="A0A167EID1"/>
<organism evidence="2 3">
    <name type="scientific">Paenibacillus crassostreae</name>
    <dbReference type="NCBI Taxonomy" id="1763538"/>
    <lineage>
        <taxon>Bacteria</taxon>
        <taxon>Bacillati</taxon>
        <taxon>Bacillota</taxon>
        <taxon>Bacilli</taxon>
        <taxon>Bacillales</taxon>
        <taxon>Paenibacillaceae</taxon>
        <taxon>Paenibacillus</taxon>
    </lineage>
</organism>
<evidence type="ECO:0000313" key="3">
    <source>
        <dbReference type="Proteomes" id="UP000077134"/>
    </source>
</evidence>
<sequence>MEKSKLLHDTIIKLGVDEDQFFTLIKKQDINSSKDMIENITSITSGNEYEKKIKQRIRNLFAHTNGVATTQELLKNNISIYMLKKFEEQGVIIKLKRGLYSLIDNDIVLDELIEASLLVPKGVLCLYSALAFHDLSTYTPGEYNFAIPRTDRKPSLPNYPPIKIFSFDNDTFQAGIEEHEKDGHIVKVYDRERTICDIVKYRNKLDSNVVKEALKNYSNSKNKNYSRMLKYADKMRVKNILNNYFEVL</sequence>
<comment type="caution">
    <text evidence="2">The sequence shown here is derived from an EMBL/GenBank/DDBJ whole genome shotgun (WGS) entry which is preliminary data.</text>
</comment>
<gene>
    <name evidence="2" type="ORF">PNBC_08045</name>
</gene>
<reference evidence="2 3" key="1">
    <citation type="submission" date="2016-02" db="EMBL/GenBank/DDBJ databases">
        <title>Paenibacillus sp. LPB0068, isolated from Crassostrea gigas.</title>
        <authorList>
            <person name="Shin S.-K."/>
            <person name="Yi H."/>
        </authorList>
    </citation>
    <scope>NUCLEOTIDE SEQUENCE [LARGE SCALE GENOMIC DNA]</scope>
    <source>
        <strain evidence="2 3">LPB0068</strain>
    </source>
</reference>
<evidence type="ECO:0000259" key="1">
    <source>
        <dbReference type="Pfam" id="PF13338"/>
    </source>
</evidence>
<keyword evidence="3" id="KW-1185">Reference proteome</keyword>
<dbReference type="EMBL" id="LSFN01000007">
    <property type="protein sequence ID" value="OAB75573.1"/>
    <property type="molecule type" value="Genomic_DNA"/>
</dbReference>
<name>A0A167EID1_9BACL</name>
<dbReference type="InterPro" id="IPR025159">
    <property type="entry name" value="AbiEi_N"/>
</dbReference>
<dbReference type="RefSeq" id="WP_082865655.1">
    <property type="nucleotide sequence ID" value="NZ_CP017773.1"/>
</dbReference>
<dbReference type="OrthoDB" id="9801429at2"/>
<dbReference type="Proteomes" id="UP000077134">
    <property type="component" value="Unassembled WGS sequence"/>
</dbReference>